<dbReference type="InterPro" id="IPR010130">
    <property type="entry name" value="T1SS_OMP_TolC"/>
</dbReference>
<evidence type="ECO:0000256" key="1">
    <source>
        <dbReference type="ARBA" id="ARBA00004442"/>
    </source>
</evidence>
<dbReference type="GO" id="GO:0015562">
    <property type="term" value="F:efflux transmembrane transporter activity"/>
    <property type="evidence" value="ECO:0007669"/>
    <property type="project" value="InterPro"/>
</dbReference>
<evidence type="ECO:0000313" key="10">
    <source>
        <dbReference type="EMBL" id="SPV19983.1"/>
    </source>
</evidence>
<evidence type="ECO:0000256" key="2">
    <source>
        <dbReference type="ARBA" id="ARBA00007613"/>
    </source>
</evidence>
<evidence type="ECO:0000256" key="8">
    <source>
        <dbReference type="SAM" id="Coils"/>
    </source>
</evidence>
<evidence type="ECO:0000256" key="4">
    <source>
        <dbReference type="ARBA" id="ARBA00022452"/>
    </source>
</evidence>
<evidence type="ECO:0000256" key="9">
    <source>
        <dbReference type="SAM" id="SignalP"/>
    </source>
</evidence>
<keyword evidence="7" id="KW-0998">Cell outer membrane</keyword>
<sequence>MISTRSFRLVAVLGWLGAAWPAHAADLLDAVNAARRFDAGIGAARNAQLAGREKRWQGLAGLLPRAELNGSYTKQDQPTAAYAAAVRRHSASATVTQPLFDVSRVADFKRGGTLADQADIEYEKASQSLITDVAGAYFDVLFGREVLQAAEAAQQAFHKQLDQAQAALRIGDGTRTDVDEARANLDEALARTVSAQTDLAIANGTLQRITGLTATELAPISWQCAPQAAPVDLATAMDDAARDNVDVLIAGKLLDQSQADIVAATGAHLPVVNLQASYGTNWSRGANENGLDAVFGTTSKTRSSMIGVTVTIPLFAGGGPLSASREAYRRRDQARDALEDARRKAREHARAAYLGITNGIALIRAQERALASADSKVKSTRLGREVGLRTQIDELNAQQRYFEAIRDLADARYRYLRARLQLSAALGTLGDDDVAAIGCRADGPAPAAGVRS</sequence>
<dbReference type="Gene3D" id="1.20.1600.10">
    <property type="entry name" value="Outer membrane efflux proteins (OEP)"/>
    <property type="match status" value="1"/>
</dbReference>
<evidence type="ECO:0000313" key="11">
    <source>
        <dbReference type="Proteomes" id="UP000250416"/>
    </source>
</evidence>
<organism evidence="10 11">
    <name type="scientific">Burkholderia cepacia</name>
    <name type="common">Pseudomonas cepacia</name>
    <dbReference type="NCBI Taxonomy" id="292"/>
    <lineage>
        <taxon>Bacteria</taxon>
        <taxon>Pseudomonadati</taxon>
        <taxon>Pseudomonadota</taxon>
        <taxon>Betaproteobacteria</taxon>
        <taxon>Burkholderiales</taxon>
        <taxon>Burkholderiaceae</taxon>
        <taxon>Burkholderia</taxon>
        <taxon>Burkholderia cepacia complex</taxon>
    </lineage>
</organism>
<keyword evidence="3" id="KW-0813">Transport</keyword>
<evidence type="ECO:0000256" key="5">
    <source>
        <dbReference type="ARBA" id="ARBA00022692"/>
    </source>
</evidence>
<dbReference type="NCBIfam" id="TIGR01844">
    <property type="entry name" value="type_I_sec_TolC"/>
    <property type="match status" value="1"/>
</dbReference>
<comment type="subcellular location">
    <subcellularLocation>
        <location evidence="1">Cell outer membrane</location>
    </subcellularLocation>
</comment>
<dbReference type="InterPro" id="IPR003423">
    <property type="entry name" value="OMP_efflux"/>
</dbReference>
<dbReference type="EMBL" id="UARD01000016">
    <property type="protein sequence ID" value="SPV19983.1"/>
    <property type="molecule type" value="Genomic_DNA"/>
</dbReference>
<keyword evidence="4" id="KW-1134">Transmembrane beta strand</keyword>
<dbReference type="GO" id="GO:0015288">
    <property type="term" value="F:porin activity"/>
    <property type="evidence" value="ECO:0007669"/>
    <property type="project" value="TreeGrafter"/>
</dbReference>
<evidence type="ECO:0000256" key="7">
    <source>
        <dbReference type="ARBA" id="ARBA00023237"/>
    </source>
</evidence>
<dbReference type="SUPFAM" id="SSF56954">
    <property type="entry name" value="Outer membrane efflux proteins (OEP)"/>
    <property type="match status" value="1"/>
</dbReference>
<dbReference type="PANTHER" id="PTHR30026">
    <property type="entry name" value="OUTER MEMBRANE PROTEIN TOLC"/>
    <property type="match status" value="1"/>
</dbReference>
<evidence type="ECO:0000256" key="6">
    <source>
        <dbReference type="ARBA" id="ARBA00023136"/>
    </source>
</evidence>
<protein>
    <submittedName>
        <fullName evidence="10">TolC family type I secretion outer membrane protein</fullName>
    </submittedName>
</protein>
<keyword evidence="8" id="KW-0175">Coiled coil</keyword>
<reference evidence="10 11" key="1">
    <citation type="submission" date="2018-06" db="EMBL/GenBank/DDBJ databases">
        <authorList>
            <consortium name="Pathogen Informatics"/>
            <person name="Doyle S."/>
        </authorList>
    </citation>
    <scope>NUCLEOTIDE SEQUENCE [LARGE SCALE GENOMIC DNA]</scope>
    <source>
        <strain evidence="10 11">NCTC10661</strain>
    </source>
</reference>
<feature type="signal peptide" evidence="9">
    <location>
        <begin position="1"/>
        <end position="24"/>
    </location>
</feature>
<dbReference type="AlphaFoldDB" id="A0AAE8NF85"/>
<proteinExistence type="inferred from homology"/>
<comment type="similarity">
    <text evidence="2">Belongs to the outer membrane factor (OMF) (TC 1.B.17) family.</text>
</comment>
<gene>
    <name evidence="10" type="primary">tolC_2</name>
    <name evidence="10" type="ORF">NCTC10661_03344</name>
</gene>
<feature type="coiled-coil region" evidence="8">
    <location>
        <begin position="324"/>
        <end position="351"/>
    </location>
</feature>
<dbReference type="GO" id="GO:0009279">
    <property type="term" value="C:cell outer membrane"/>
    <property type="evidence" value="ECO:0007669"/>
    <property type="project" value="UniProtKB-SubCell"/>
</dbReference>
<keyword evidence="9" id="KW-0732">Signal</keyword>
<feature type="chain" id="PRO_5041952089" evidence="9">
    <location>
        <begin position="25"/>
        <end position="452"/>
    </location>
</feature>
<dbReference type="InterPro" id="IPR051906">
    <property type="entry name" value="TolC-like"/>
</dbReference>
<name>A0AAE8NF85_BURCE</name>
<accession>A0AAE8NF85</accession>
<dbReference type="GO" id="GO:1990281">
    <property type="term" value="C:efflux pump complex"/>
    <property type="evidence" value="ECO:0007669"/>
    <property type="project" value="TreeGrafter"/>
</dbReference>
<dbReference type="PANTHER" id="PTHR30026:SF20">
    <property type="entry name" value="OUTER MEMBRANE PROTEIN TOLC"/>
    <property type="match status" value="1"/>
</dbReference>
<comment type="caution">
    <text evidence="10">The sequence shown here is derived from an EMBL/GenBank/DDBJ whole genome shotgun (WGS) entry which is preliminary data.</text>
</comment>
<keyword evidence="5" id="KW-0812">Transmembrane</keyword>
<evidence type="ECO:0000256" key="3">
    <source>
        <dbReference type="ARBA" id="ARBA00022448"/>
    </source>
</evidence>
<dbReference type="Pfam" id="PF02321">
    <property type="entry name" value="OEP"/>
    <property type="match status" value="2"/>
</dbReference>
<dbReference type="RefSeq" id="WP_244113396.1">
    <property type="nucleotide sequence ID" value="NZ_CADEUP010000008.1"/>
</dbReference>
<keyword evidence="6" id="KW-0472">Membrane</keyword>
<dbReference type="Proteomes" id="UP000250416">
    <property type="component" value="Unassembled WGS sequence"/>
</dbReference>